<reference evidence="1" key="1">
    <citation type="submission" date="2022-06" db="EMBL/GenBank/DDBJ databases">
        <authorList>
            <person name="Berger JAMES D."/>
            <person name="Berger JAMES D."/>
        </authorList>
    </citation>
    <scope>NUCLEOTIDE SEQUENCE [LARGE SCALE GENOMIC DNA]</scope>
</reference>
<keyword evidence="1" id="KW-1185">Reference proteome</keyword>
<protein>
    <submittedName>
        <fullName evidence="2">Uncharacterized protein</fullName>
    </submittedName>
</protein>
<dbReference type="Proteomes" id="UP000050795">
    <property type="component" value="Unassembled WGS sequence"/>
</dbReference>
<sequence>MSGFYKKETITNPQPSGRKTVDICDLIIDYVTQFPLAKDIKSRINLDDIQLTDIDFTRLQIIHKETEYLTSSNLINGDLEQNSTVALSQPPSTTTTTVLAPTVKKNLKSHVLFSSVFTNNTSETQTNHLRTERRTSSSCRLSLQKAVVKGGNINLQIGPPSMSVQANGGFRREVTMSKDIEQVFEEELIWTLDTEIVVPPGYRTRAELVITEDEYNGKFQVETVFEGTISVKLRDKKDGSIVSVVVINDLSKVFISKHGFYQVPNSTGSVSFINEGSCHCHFGIGQRVELHEEKI</sequence>
<accession>A0AA85IY22</accession>
<dbReference type="PANTHER" id="PTHR39369">
    <property type="entry name" value="LIN-24 (TWENTY-FOUR) LIKE"/>
    <property type="match status" value="1"/>
</dbReference>
<evidence type="ECO:0000313" key="2">
    <source>
        <dbReference type="WBParaSite" id="TREG1_119730.1"/>
    </source>
</evidence>
<organism evidence="1 2">
    <name type="scientific">Trichobilharzia regenti</name>
    <name type="common">Nasal bird schistosome</name>
    <dbReference type="NCBI Taxonomy" id="157069"/>
    <lineage>
        <taxon>Eukaryota</taxon>
        <taxon>Metazoa</taxon>
        <taxon>Spiralia</taxon>
        <taxon>Lophotrochozoa</taxon>
        <taxon>Platyhelminthes</taxon>
        <taxon>Trematoda</taxon>
        <taxon>Digenea</taxon>
        <taxon>Strigeidida</taxon>
        <taxon>Schistosomatoidea</taxon>
        <taxon>Schistosomatidae</taxon>
        <taxon>Trichobilharzia</taxon>
    </lineage>
</organism>
<dbReference type="CDD" id="cd20237">
    <property type="entry name" value="PFM_LIN24-like"/>
    <property type="match status" value="1"/>
</dbReference>
<evidence type="ECO:0000313" key="1">
    <source>
        <dbReference type="Proteomes" id="UP000050795"/>
    </source>
</evidence>
<dbReference type="Gene3D" id="2.170.15.10">
    <property type="entry name" value="Proaerolysin, chain A, domain 3"/>
    <property type="match status" value="1"/>
</dbReference>
<dbReference type="AlphaFoldDB" id="A0AA85IY22"/>
<name>A0AA85IY22_TRIRE</name>
<dbReference type="WBParaSite" id="TREG1_119730.1">
    <property type="protein sequence ID" value="TREG1_119730.1"/>
    <property type="gene ID" value="TREG1_119730"/>
</dbReference>
<reference evidence="2" key="2">
    <citation type="submission" date="2023-11" db="UniProtKB">
        <authorList>
            <consortium name="WormBaseParasite"/>
        </authorList>
    </citation>
    <scope>IDENTIFICATION</scope>
</reference>
<dbReference type="SUPFAM" id="SSF56973">
    <property type="entry name" value="Aerolisin/ETX pore-forming domain"/>
    <property type="match status" value="1"/>
</dbReference>
<dbReference type="PANTHER" id="PTHR39369:SF6">
    <property type="entry name" value="LIN-24 (TWENTY-FOUR) LIKE"/>
    <property type="match status" value="1"/>
</dbReference>
<proteinExistence type="predicted"/>